<gene>
    <name evidence="3" type="primary">Skp2_1</name>
    <name evidence="3" type="ORF">TNIN_396341</name>
</gene>
<dbReference type="SMART" id="SM00256">
    <property type="entry name" value="FBOX"/>
    <property type="match status" value="1"/>
</dbReference>
<feature type="domain" description="F-box" evidence="2">
    <location>
        <begin position="100"/>
        <end position="146"/>
    </location>
</feature>
<dbReference type="GO" id="GO:0031146">
    <property type="term" value="P:SCF-dependent proteasomal ubiquitin-dependent protein catabolic process"/>
    <property type="evidence" value="ECO:0007669"/>
    <property type="project" value="TreeGrafter"/>
</dbReference>
<comment type="caution">
    <text evidence="3">The sequence shown here is derived from an EMBL/GenBank/DDBJ whole genome shotgun (WGS) entry which is preliminary data.</text>
</comment>
<dbReference type="InterPro" id="IPR036047">
    <property type="entry name" value="F-box-like_dom_sf"/>
</dbReference>
<accession>A0A8X6KCD4</accession>
<dbReference type="InterPro" id="IPR032675">
    <property type="entry name" value="LRR_dom_sf"/>
</dbReference>
<dbReference type="SUPFAM" id="SSF81383">
    <property type="entry name" value="F-box domain"/>
    <property type="match status" value="1"/>
</dbReference>
<dbReference type="OrthoDB" id="2095648at2759"/>
<proteinExistence type="predicted"/>
<name>A0A8X6KCD4_9ARAC</name>
<dbReference type="PANTHER" id="PTHR13318:SF247">
    <property type="entry name" value="GH16156P"/>
    <property type="match status" value="1"/>
</dbReference>
<evidence type="ECO:0000313" key="3">
    <source>
        <dbReference type="EMBL" id="GFS39252.1"/>
    </source>
</evidence>
<dbReference type="InterPro" id="IPR001810">
    <property type="entry name" value="F-box_dom"/>
</dbReference>
<organism evidence="3 4">
    <name type="scientific">Trichonephila inaurata madagascariensis</name>
    <dbReference type="NCBI Taxonomy" id="2747483"/>
    <lineage>
        <taxon>Eukaryota</taxon>
        <taxon>Metazoa</taxon>
        <taxon>Ecdysozoa</taxon>
        <taxon>Arthropoda</taxon>
        <taxon>Chelicerata</taxon>
        <taxon>Arachnida</taxon>
        <taxon>Araneae</taxon>
        <taxon>Araneomorphae</taxon>
        <taxon>Entelegynae</taxon>
        <taxon>Araneoidea</taxon>
        <taxon>Nephilidae</taxon>
        <taxon>Trichonephila</taxon>
        <taxon>Trichonephila inaurata</taxon>
    </lineage>
</organism>
<keyword evidence="3" id="KW-0418">Kinase</keyword>
<dbReference type="GO" id="GO:0019005">
    <property type="term" value="C:SCF ubiquitin ligase complex"/>
    <property type="evidence" value="ECO:0007669"/>
    <property type="project" value="TreeGrafter"/>
</dbReference>
<dbReference type="GO" id="GO:0016301">
    <property type="term" value="F:kinase activity"/>
    <property type="evidence" value="ECO:0007669"/>
    <property type="project" value="UniProtKB-KW"/>
</dbReference>
<dbReference type="Gene3D" id="3.80.10.10">
    <property type="entry name" value="Ribonuclease Inhibitor"/>
    <property type="match status" value="1"/>
</dbReference>
<reference evidence="3" key="1">
    <citation type="submission" date="2020-08" db="EMBL/GenBank/DDBJ databases">
        <title>Multicomponent nature underlies the extraordinary mechanical properties of spider dragline silk.</title>
        <authorList>
            <person name="Kono N."/>
            <person name="Nakamura H."/>
            <person name="Mori M."/>
            <person name="Yoshida Y."/>
            <person name="Ohtoshi R."/>
            <person name="Malay A.D."/>
            <person name="Moran D.A.P."/>
            <person name="Tomita M."/>
            <person name="Numata K."/>
            <person name="Arakawa K."/>
        </authorList>
    </citation>
    <scope>NUCLEOTIDE SEQUENCE</scope>
</reference>
<evidence type="ECO:0000313" key="4">
    <source>
        <dbReference type="Proteomes" id="UP000886998"/>
    </source>
</evidence>
<feature type="region of interest" description="Disordered" evidence="1">
    <location>
        <begin position="1"/>
        <end position="25"/>
    </location>
</feature>
<keyword evidence="4" id="KW-1185">Reference proteome</keyword>
<dbReference type="PROSITE" id="PS50181">
    <property type="entry name" value="FBOX"/>
    <property type="match status" value="1"/>
</dbReference>
<dbReference type="Pfam" id="PF12937">
    <property type="entry name" value="F-box-like"/>
    <property type="match status" value="1"/>
</dbReference>
<dbReference type="AlphaFoldDB" id="A0A8X6KCD4"/>
<dbReference type="SUPFAM" id="SSF52047">
    <property type="entry name" value="RNI-like"/>
    <property type="match status" value="1"/>
</dbReference>
<feature type="compositionally biased region" description="Basic residues" evidence="1">
    <location>
        <begin position="1"/>
        <end position="19"/>
    </location>
</feature>
<dbReference type="Proteomes" id="UP000886998">
    <property type="component" value="Unassembled WGS sequence"/>
</dbReference>
<evidence type="ECO:0000259" key="2">
    <source>
        <dbReference type="PROSITE" id="PS50181"/>
    </source>
</evidence>
<evidence type="ECO:0000256" key="1">
    <source>
        <dbReference type="SAM" id="MobiDB-lite"/>
    </source>
</evidence>
<dbReference type="EMBL" id="BMAV01025182">
    <property type="protein sequence ID" value="GFS39252.1"/>
    <property type="molecule type" value="Genomic_DNA"/>
</dbReference>
<keyword evidence="3" id="KW-0808">Transferase</keyword>
<dbReference type="PANTHER" id="PTHR13318">
    <property type="entry name" value="PARTNER OF PAIRED, ISOFORM B-RELATED"/>
    <property type="match status" value="1"/>
</dbReference>
<sequence>MSSRKTSRKKSKVPQKRSAKTLADNVIARESYNPVPLRVMDETDKEQLEMYEDGDYDGRRMRKKRALEHSSETLYHKSPQICRDDFILFRKQKHFHSTGINHFAKITDEIILHIFQMLPKPTLLQCSAVCKRWRNISNDETLWKRYDFGKRIIKPCVLEHLMLKGITILRLAMSDIKSPVFSENFLRDSQWYCNLQYLDLSMVTISPTDLAGILSMCVYLKKLSVENCELNEECCKNIALNGELTVLNMSMCSGLTPKGLQAICMRCTKLEEWNLAWTSLSAHCLETFLPVMPEGIKRLSLSGNRETLEDNALIQVLNRCPDIIELDISDCALLSEISFFVLVNKCKKLQHLHTSRAYHIPAESNGLLKYLKDFSKLEVFKTLTDKSLATLRADMPHVKINQNVFSTIARPTTGIKRTSIWGLRSRD</sequence>
<protein>
    <submittedName>
        <fullName evidence="3">S-phase kinase-associated protein 2</fullName>
    </submittedName>
</protein>